<accession>X8JCQ8</accession>
<evidence type="ECO:0000313" key="1">
    <source>
        <dbReference type="EMBL" id="EUC61454.1"/>
    </source>
</evidence>
<comment type="caution">
    <text evidence="1">The sequence shown here is derived from an EMBL/GenBank/DDBJ whole genome shotgun (WGS) entry which is preliminary data.</text>
</comment>
<sequence>MFATPLPSLDGWFEDIGSARDAYQRILALEHQSPVCIRILGYMLIHAPNNDGRLAIAQDINACATDQDVFKLGQSFFKHFASYFKFFDISSSLPPSPNHDIFGSQIVTTPTTYPQAKNNALIRDNYRCMLTNKVDLSTYSNCPALREQLGVDPPPNVDITGCWHIIPQFVVNDNQGEQFAHDTMLKVLERFGGISHLELNNRGIHHWTNIMTVNIGVYQGFNLLDLWLDPVEGTDNTYTIRKRFPGYKQELPQTVHFTTSTPDLPLPNPRYLALHAACARVVHLSGASEAISSIIRKMEQTPVLSEDGSSAELLEIMLSVHSTPVA</sequence>
<organism evidence="1 2">
    <name type="scientific">Rhizoctonia solani AG-3 Rhs1AP</name>
    <dbReference type="NCBI Taxonomy" id="1086054"/>
    <lineage>
        <taxon>Eukaryota</taxon>
        <taxon>Fungi</taxon>
        <taxon>Dikarya</taxon>
        <taxon>Basidiomycota</taxon>
        <taxon>Agaricomycotina</taxon>
        <taxon>Agaricomycetes</taxon>
        <taxon>Cantharellales</taxon>
        <taxon>Ceratobasidiaceae</taxon>
        <taxon>Rhizoctonia</taxon>
    </lineage>
</organism>
<gene>
    <name evidence="1" type="ORF">RSOL_395820</name>
</gene>
<protein>
    <recommendedName>
        <fullName evidence="3">HNH nuclease domain-containing protein</fullName>
    </recommendedName>
</protein>
<name>X8JCQ8_9AGAM</name>
<proteinExistence type="predicted"/>
<dbReference type="OrthoDB" id="2104739at2759"/>
<dbReference type="EMBL" id="JATN01000319">
    <property type="protein sequence ID" value="EUC61454.1"/>
    <property type="molecule type" value="Genomic_DNA"/>
</dbReference>
<dbReference type="AlphaFoldDB" id="X8JCQ8"/>
<reference evidence="2" key="1">
    <citation type="journal article" date="2014" name="Genome Announc.">
        <title>Draft genome sequence of the plant-pathogenic soil fungus Rhizoctonia solani anastomosis group 3 strain Rhs1AP.</title>
        <authorList>
            <person name="Cubeta M.A."/>
            <person name="Thomas E."/>
            <person name="Dean R.A."/>
            <person name="Jabaji S."/>
            <person name="Neate S.M."/>
            <person name="Tavantzis S."/>
            <person name="Toda T."/>
            <person name="Vilgalys R."/>
            <person name="Bharathan N."/>
            <person name="Fedorova-Abrams N."/>
            <person name="Pakala S.B."/>
            <person name="Pakala S.M."/>
            <person name="Zafar N."/>
            <person name="Joardar V."/>
            <person name="Losada L."/>
            <person name="Nierman W.C."/>
        </authorList>
    </citation>
    <scope>NUCLEOTIDE SEQUENCE [LARGE SCALE GENOMIC DNA]</scope>
    <source>
        <strain evidence="2">AG-3</strain>
    </source>
</reference>
<dbReference type="Proteomes" id="UP000030108">
    <property type="component" value="Unassembled WGS sequence"/>
</dbReference>
<evidence type="ECO:0008006" key="3">
    <source>
        <dbReference type="Google" id="ProtNLM"/>
    </source>
</evidence>
<evidence type="ECO:0000313" key="2">
    <source>
        <dbReference type="Proteomes" id="UP000030108"/>
    </source>
</evidence>